<dbReference type="RefSeq" id="WP_344527438.1">
    <property type="nucleotide sequence ID" value="NZ_BAAAPE010000007.1"/>
</dbReference>
<dbReference type="NCBIfam" id="NF038161">
    <property type="entry name" value="lant_II_LchA2"/>
    <property type="match status" value="1"/>
</dbReference>
<keyword evidence="2" id="KW-1185">Reference proteome</keyword>
<comment type="caution">
    <text evidence="1">The sequence shown here is derived from an EMBL/GenBank/DDBJ whole genome shotgun (WGS) entry which is preliminary data.</text>
</comment>
<gene>
    <name evidence="1" type="ORF">GCM10009801_26340</name>
</gene>
<name>A0ABN2VYN0_9ACTN</name>
<protein>
    <submittedName>
        <fullName evidence="1">Uncharacterized protein</fullName>
    </submittedName>
</protein>
<evidence type="ECO:0000313" key="2">
    <source>
        <dbReference type="Proteomes" id="UP001500016"/>
    </source>
</evidence>
<accession>A0ABN2VYN0</accession>
<sequence>MKENKDLLGAYDETELAELADSEAHGGTHPTITTSSWTCITAATVTVCPSSACSSKC</sequence>
<proteinExistence type="predicted"/>
<reference evidence="1 2" key="1">
    <citation type="journal article" date="2019" name="Int. J. Syst. Evol. Microbiol.">
        <title>The Global Catalogue of Microorganisms (GCM) 10K type strain sequencing project: providing services to taxonomists for standard genome sequencing and annotation.</title>
        <authorList>
            <consortium name="The Broad Institute Genomics Platform"/>
            <consortium name="The Broad Institute Genome Sequencing Center for Infectious Disease"/>
            <person name="Wu L."/>
            <person name="Ma J."/>
        </authorList>
    </citation>
    <scope>NUCLEOTIDE SEQUENCE [LARGE SCALE GENOMIC DNA]</scope>
    <source>
        <strain evidence="1 2">JCM 15478</strain>
    </source>
</reference>
<organism evidence="1 2">
    <name type="scientific">Streptomyces albiaxialis</name>
    <dbReference type="NCBI Taxonomy" id="329523"/>
    <lineage>
        <taxon>Bacteria</taxon>
        <taxon>Bacillati</taxon>
        <taxon>Actinomycetota</taxon>
        <taxon>Actinomycetes</taxon>
        <taxon>Kitasatosporales</taxon>
        <taxon>Streptomycetaceae</taxon>
        <taxon>Streptomyces</taxon>
    </lineage>
</organism>
<dbReference type="EMBL" id="BAAAPE010000007">
    <property type="protein sequence ID" value="GAA2073200.1"/>
    <property type="molecule type" value="Genomic_DNA"/>
</dbReference>
<evidence type="ECO:0000313" key="1">
    <source>
        <dbReference type="EMBL" id="GAA2073200.1"/>
    </source>
</evidence>
<dbReference type="Proteomes" id="UP001500016">
    <property type="component" value="Unassembled WGS sequence"/>
</dbReference>